<feature type="domain" description="BON" evidence="1">
    <location>
        <begin position="15"/>
        <end position="84"/>
    </location>
</feature>
<protein>
    <submittedName>
        <fullName evidence="2">BON domain-containing protein</fullName>
    </submittedName>
</protein>
<reference evidence="2" key="2">
    <citation type="submission" date="2023-07" db="EMBL/GenBank/DDBJ databases">
        <authorList>
            <person name="Sun H."/>
        </authorList>
    </citation>
    <scope>NUCLEOTIDE SEQUENCE</scope>
    <source>
        <strain evidence="2">05753</strain>
    </source>
</reference>
<evidence type="ECO:0000259" key="1">
    <source>
        <dbReference type="PROSITE" id="PS50914"/>
    </source>
</evidence>
<dbReference type="InterPro" id="IPR007055">
    <property type="entry name" value="BON_dom"/>
</dbReference>
<gene>
    <name evidence="2" type="ORF">Q2T52_21165</name>
</gene>
<evidence type="ECO:0000313" key="3">
    <source>
        <dbReference type="Proteomes" id="UP001169006"/>
    </source>
</evidence>
<reference evidence="2" key="1">
    <citation type="journal article" date="2015" name="Int. J. Syst. Evol. Microbiol.">
        <title>Rhizobium oryzicola sp. nov., potential plant-growth-promoting endophytic bacteria isolated from rice roots.</title>
        <authorList>
            <person name="Zhang X.X."/>
            <person name="Gao J.S."/>
            <person name="Cao Y.H."/>
            <person name="Sheirdil R.A."/>
            <person name="Wang X.C."/>
            <person name="Zhang L."/>
        </authorList>
    </citation>
    <scope>NUCLEOTIDE SEQUENCE</scope>
    <source>
        <strain evidence="2">05753</strain>
    </source>
</reference>
<dbReference type="RefSeq" id="WP_302078849.1">
    <property type="nucleotide sequence ID" value="NZ_JAUKWQ010000009.1"/>
</dbReference>
<dbReference type="InterPro" id="IPR014004">
    <property type="entry name" value="Transpt-assoc_nodulatn_dom_bac"/>
</dbReference>
<dbReference type="PROSITE" id="PS50914">
    <property type="entry name" value="BON"/>
    <property type="match status" value="1"/>
</dbReference>
<dbReference type="Pfam" id="PF04972">
    <property type="entry name" value="BON"/>
    <property type="match status" value="1"/>
</dbReference>
<dbReference type="Gene3D" id="3.30.1340.30">
    <property type="match status" value="1"/>
</dbReference>
<sequence length="104" mass="10892">MMVLHARNSLRSNPAECSLRAALQSLLAYGQGLEACTIDVSVEDGRVILSGEVSSLDAFETAIAVAEVFSGRTVVPDLAIRPSRSTLLIVPPGAACPLMTTSHP</sequence>
<proteinExistence type="predicted"/>
<accession>A0ABT8T1V5</accession>
<evidence type="ECO:0000313" key="2">
    <source>
        <dbReference type="EMBL" id="MDO1584605.1"/>
    </source>
</evidence>
<keyword evidence="3" id="KW-1185">Reference proteome</keyword>
<comment type="caution">
    <text evidence="2">The sequence shown here is derived from an EMBL/GenBank/DDBJ whole genome shotgun (WGS) entry which is preliminary data.</text>
</comment>
<dbReference type="EMBL" id="JAUKWQ010000009">
    <property type="protein sequence ID" value="MDO1584605.1"/>
    <property type="molecule type" value="Genomic_DNA"/>
</dbReference>
<dbReference type="SMART" id="SM00749">
    <property type="entry name" value="BON"/>
    <property type="match status" value="1"/>
</dbReference>
<dbReference type="Proteomes" id="UP001169006">
    <property type="component" value="Unassembled WGS sequence"/>
</dbReference>
<organism evidence="2 3">
    <name type="scientific">Rhizobium oryzicola</name>
    <dbReference type="NCBI Taxonomy" id="1232668"/>
    <lineage>
        <taxon>Bacteria</taxon>
        <taxon>Pseudomonadati</taxon>
        <taxon>Pseudomonadota</taxon>
        <taxon>Alphaproteobacteria</taxon>
        <taxon>Hyphomicrobiales</taxon>
        <taxon>Rhizobiaceae</taxon>
        <taxon>Rhizobium/Agrobacterium group</taxon>
        <taxon>Rhizobium</taxon>
    </lineage>
</organism>
<name>A0ABT8T1V5_9HYPH</name>